<feature type="domain" description="N-acetyltransferase" evidence="1">
    <location>
        <begin position="1"/>
        <end position="105"/>
    </location>
</feature>
<dbReference type="PANTHER" id="PTHR43072">
    <property type="entry name" value="N-ACETYLTRANSFERASE"/>
    <property type="match status" value="1"/>
</dbReference>
<evidence type="ECO:0000313" key="3">
    <source>
        <dbReference type="Proteomes" id="UP000249890"/>
    </source>
</evidence>
<name>A0A2Z2KS84_9BACL</name>
<dbReference type="KEGG" id="pdh:B9T62_36545"/>
<dbReference type="Proteomes" id="UP000249890">
    <property type="component" value="Chromosome"/>
</dbReference>
<sequence length="105" mass="12355">MENNSKELVFIATIDEAAVGFCCTQLFKSMCYRSYYAEITELFVVEEYRKQGVATALMATAEDYFKDKNVKRYQLFTGKQNEIAQAFYEKNGYTKSEEQMYRKRV</sequence>
<dbReference type="CDD" id="cd04301">
    <property type="entry name" value="NAT_SF"/>
    <property type="match status" value="1"/>
</dbReference>
<dbReference type="PANTHER" id="PTHR43072:SF60">
    <property type="entry name" value="L-2,4-DIAMINOBUTYRIC ACID ACETYLTRANSFERASE"/>
    <property type="match status" value="1"/>
</dbReference>
<organism evidence="2 3">
    <name type="scientific">Paenibacillus donghaensis</name>
    <dbReference type="NCBI Taxonomy" id="414771"/>
    <lineage>
        <taxon>Bacteria</taxon>
        <taxon>Bacillati</taxon>
        <taxon>Bacillota</taxon>
        <taxon>Bacilli</taxon>
        <taxon>Bacillales</taxon>
        <taxon>Paenibacillaceae</taxon>
        <taxon>Paenibacillus</taxon>
    </lineage>
</organism>
<dbReference type="AlphaFoldDB" id="A0A2Z2KS84"/>
<keyword evidence="3" id="KW-1185">Reference proteome</keyword>
<accession>A0A2Z2KS84</accession>
<dbReference type="RefSeq" id="WP_087919720.1">
    <property type="nucleotide sequence ID" value="NZ_CP021780.1"/>
</dbReference>
<dbReference type="EMBL" id="CP021780">
    <property type="protein sequence ID" value="ASA25759.1"/>
    <property type="molecule type" value="Genomic_DNA"/>
</dbReference>
<evidence type="ECO:0000313" key="2">
    <source>
        <dbReference type="EMBL" id="ASA25759.1"/>
    </source>
</evidence>
<proteinExistence type="predicted"/>
<dbReference type="SUPFAM" id="SSF55729">
    <property type="entry name" value="Acyl-CoA N-acyltransferases (Nat)"/>
    <property type="match status" value="1"/>
</dbReference>
<evidence type="ECO:0000259" key="1">
    <source>
        <dbReference type="PROSITE" id="PS51186"/>
    </source>
</evidence>
<dbReference type="InterPro" id="IPR016181">
    <property type="entry name" value="Acyl_CoA_acyltransferase"/>
</dbReference>
<dbReference type="PROSITE" id="PS51186">
    <property type="entry name" value="GNAT"/>
    <property type="match status" value="1"/>
</dbReference>
<dbReference type="Gene3D" id="3.40.630.30">
    <property type="match status" value="1"/>
</dbReference>
<gene>
    <name evidence="2" type="ORF">B9T62_36545</name>
</gene>
<dbReference type="InterPro" id="IPR000182">
    <property type="entry name" value="GNAT_dom"/>
</dbReference>
<protein>
    <recommendedName>
        <fullName evidence="1">N-acetyltransferase domain-containing protein</fullName>
    </recommendedName>
</protein>
<dbReference type="GO" id="GO:0016747">
    <property type="term" value="F:acyltransferase activity, transferring groups other than amino-acyl groups"/>
    <property type="evidence" value="ECO:0007669"/>
    <property type="project" value="InterPro"/>
</dbReference>
<dbReference type="Pfam" id="PF00583">
    <property type="entry name" value="Acetyltransf_1"/>
    <property type="match status" value="1"/>
</dbReference>
<reference evidence="2 3" key="1">
    <citation type="submission" date="2017-06" db="EMBL/GenBank/DDBJ databases">
        <title>Complete genome sequence of Paenibacillus donghaensis KCTC 13049T isolated from East Sea sediment, South Korea.</title>
        <authorList>
            <person name="Jung B.K."/>
            <person name="Hong S.-J."/>
            <person name="Shin J.-H."/>
        </authorList>
    </citation>
    <scope>NUCLEOTIDE SEQUENCE [LARGE SCALE GENOMIC DNA]</scope>
    <source>
        <strain evidence="2 3">KCTC 13049</strain>
    </source>
</reference>